<evidence type="ECO:0000313" key="2">
    <source>
        <dbReference type="EMBL" id="MBK1826049.1"/>
    </source>
</evidence>
<dbReference type="RefSeq" id="WP_200276363.1">
    <property type="nucleotide sequence ID" value="NZ_JAENII010000002.1"/>
</dbReference>
<protein>
    <submittedName>
        <fullName evidence="2">PEP-CTERM sorting domain-containing protein</fullName>
    </submittedName>
</protein>
<dbReference type="AlphaFoldDB" id="A0A934R676"/>
<evidence type="ECO:0000313" key="3">
    <source>
        <dbReference type="Proteomes" id="UP000658278"/>
    </source>
</evidence>
<feature type="chain" id="PRO_5038117331" evidence="1">
    <location>
        <begin position="22"/>
        <end position="203"/>
    </location>
</feature>
<evidence type="ECO:0000256" key="1">
    <source>
        <dbReference type="SAM" id="SignalP"/>
    </source>
</evidence>
<proteinExistence type="predicted"/>
<keyword evidence="1" id="KW-0732">Signal</keyword>
<feature type="signal peptide" evidence="1">
    <location>
        <begin position="1"/>
        <end position="21"/>
    </location>
</feature>
<reference evidence="2" key="1">
    <citation type="submission" date="2021-01" db="EMBL/GenBank/DDBJ databases">
        <title>Modified the classification status of verrucomicrobia.</title>
        <authorList>
            <person name="Feng X."/>
        </authorList>
    </citation>
    <scope>NUCLEOTIDE SEQUENCE</scope>
    <source>
        <strain evidence="2">KCTC 22201</strain>
    </source>
</reference>
<gene>
    <name evidence="2" type="ORF">JIN81_03400</name>
</gene>
<accession>A0A934R676</accession>
<organism evidence="2 3">
    <name type="scientific">Haloferula rosea</name>
    <dbReference type="NCBI Taxonomy" id="490093"/>
    <lineage>
        <taxon>Bacteria</taxon>
        <taxon>Pseudomonadati</taxon>
        <taxon>Verrucomicrobiota</taxon>
        <taxon>Verrucomicrobiia</taxon>
        <taxon>Verrucomicrobiales</taxon>
        <taxon>Verrucomicrobiaceae</taxon>
        <taxon>Haloferula</taxon>
    </lineage>
</organism>
<name>A0A934R676_9BACT</name>
<dbReference type="Proteomes" id="UP000658278">
    <property type="component" value="Unassembled WGS sequence"/>
</dbReference>
<dbReference type="EMBL" id="JAENII010000002">
    <property type="protein sequence ID" value="MBK1826049.1"/>
    <property type="molecule type" value="Genomic_DNA"/>
</dbReference>
<sequence>MKKRHLAIALFASSAPMLHGAAFVYDELIWVTENSSFSFTDPTTVFYEIDSDSSGLFGASEFQGADLGSFTVGDELYLTGEQKSDKDNSTDVIGHTLFWSLDGGSTFSTLGYGFQSDLGDGNQVWGAANAGNLTSNILDGLGAGSYTLSVWSTVTTDGVNSDTTIFNTNGGSNYNATFSVVPEPSVALLGAFGILGILRRRRP</sequence>
<keyword evidence="3" id="KW-1185">Reference proteome</keyword>
<comment type="caution">
    <text evidence="2">The sequence shown here is derived from an EMBL/GenBank/DDBJ whole genome shotgun (WGS) entry which is preliminary data.</text>
</comment>